<protein>
    <submittedName>
        <fullName evidence="2">Uncharacterized protein</fullName>
    </submittedName>
</protein>
<evidence type="ECO:0000313" key="2">
    <source>
        <dbReference type="EMBL" id="NNV55188.1"/>
    </source>
</evidence>
<dbReference type="RefSeq" id="WP_171607115.1">
    <property type="nucleotide sequence ID" value="NZ_WHPF01000004.1"/>
</dbReference>
<dbReference type="EMBL" id="WHPF01000004">
    <property type="protein sequence ID" value="NNV55188.1"/>
    <property type="molecule type" value="Genomic_DNA"/>
</dbReference>
<evidence type="ECO:0000256" key="1">
    <source>
        <dbReference type="SAM" id="SignalP"/>
    </source>
</evidence>
<keyword evidence="3" id="KW-1185">Reference proteome</keyword>
<name>A0A8J8JSW2_9BACT</name>
<dbReference type="Proteomes" id="UP000598971">
    <property type="component" value="Unassembled WGS sequence"/>
</dbReference>
<feature type="chain" id="PRO_5035190617" evidence="1">
    <location>
        <begin position="20"/>
        <end position="379"/>
    </location>
</feature>
<evidence type="ECO:0000313" key="3">
    <source>
        <dbReference type="Proteomes" id="UP000598971"/>
    </source>
</evidence>
<accession>A0A8J8JSW2</accession>
<dbReference type="AlphaFoldDB" id="A0A8J8JSW2"/>
<reference evidence="2" key="1">
    <citation type="submission" date="2019-10" db="EMBL/GenBank/DDBJ databases">
        <title>Draft genome sequence of Panacibacter sp. KCS-6.</title>
        <authorList>
            <person name="Yim K.J."/>
        </authorList>
    </citation>
    <scope>NUCLEOTIDE SEQUENCE</scope>
    <source>
        <strain evidence="2">KCS-6</strain>
    </source>
</reference>
<sequence length="379" mass="43049">MKNIIVFIILSLASISATAQSPELITALLHRISQQQVQQDAFFLPGIFPSYISSKEVYSSTKKDNNIFYNALISFTLKNIKPYLSNNNKTIIDSIEQKARPLYAHFINQKGRNTYNFWRTDSAFEYPYTGLLNPFNKHVTLPDDMDDTVFSLWAQDVSDSAAAAIHTVMQDYTNNGTNELRSVLPTLNNYPAYSTWFGKKLPVIFDVSVLCNVLSFVQENKLTWTKADSASLELITKTITEGYYKNEAIYVSPYYGKTSIILYHIARLMAIKPIPALEALKTTLVTDAAIIWATTKNPVEKIMLSSTLIKWGYKVPTFEIPTFTILEQNDFAFFTGNIPSYFGNTLRKYATQKGLGLYYHYCPAYNDALLLEYLVLSNK</sequence>
<organism evidence="2 3">
    <name type="scientific">Limnovirga soli</name>
    <dbReference type="NCBI Taxonomy" id="2656915"/>
    <lineage>
        <taxon>Bacteria</taxon>
        <taxon>Pseudomonadati</taxon>
        <taxon>Bacteroidota</taxon>
        <taxon>Chitinophagia</taxon>
        <taxon>Chitinophagales</taxon>
        <taxon>Chitinophagaceae</taxon>
        <taxon>Limnovirga</taxon>
    </lineage>
</organism>
<proteinExistence type="predicted"/>
<comment type="caution">
    <text evidence="2">The sequence shown here is derived from an EMBL/GenBank/DDBJ whole genome shotgun (WGS) entry which is preliminary data.</text>
</comment>
<keyword evidence="1" id="KW-0732">Signal</keyword>
<gene>
    <name evidence="2" type="ORF">GD597_06940</name>
</gene>
<feature type="signal peptide" evidence="1">
    <location>
        <begin position="1"/>
        <end position="19"/>
    </location>
</feature>